<dbReference type="Proteomes" id="UP000093748">
    <property type="component" value="Unassembled WGS sequence"/>
</dbReference>
<comment type="caution">
    <text evidence="2">The sequence shown here is derived from an EMBL/GenBank/DDBJ whole genome shotgun (WGS) entry which is preliminary data.</text>
</comment>
<dbReference type="GO" id="GO:0005975">
    <property type="term" value="P:carbohydrate metabolic process"/>
    <property type="evidence" value="ECO:0007669"/>
    <property type="project" value="InterPro"/>
</dbReference>
<gene>
    <name evidence="2" type="ORF">BAE39_14690</name>
</gene>
<name>A0A1A5ISA5_RHILI</name>
<dbReference type="CDD" id="cd10976">
    <property type="entry name" value="CE4_CDA_like_3"/>
    <property type="match status" value="1"/>
</dbReference>
<sequence length="335" mass="36280">MPSLSRVAAFALASLASAGAALADPPAPPMPAKPKQVVIISFDSARDISQWKRSRALAQRTGAHFTYFLSCVFLLSPETRKEYTAPGKTAGKSNIGFAASKQEVAERLEQIGLAAHEGHDIAGHACGHFDGKDWSKADWLKEFASFEHILENAYAINGIAPEPAGWRDFARHAVVGFRAPYLSASKALYEALPAAGYQFDASGVSQGPAQPPTVGGITRFSLPQIPEGPNSRPVIAMDYNLYVRHSGGFERPSKADEFAGRTYQAFRAAFDAQYQGKRIPLELGFHFTLMNDGAYWKALERFAGEVCVKSDVECISFRDYVSRQAAGQKQASVGG</sequence>
<dbReference type="InterPro" id="IPR011330">
    <property type="entry name" value="Glyco_hydro/deAcase_b/a-brl"/>
</dbReference>
<organism evidence="2 3">
    <name type="scientific">Rhizobium loti</name>
    <name type="common">Mesorhizobium loti</name>
    <dbReference type="NCBI Taxonomy" id="381"/>
    <lineage>
        <taxon>Bacteria</taxon>
        <taxon>Pseudomonadati</taxon>
        <taxon>Pseudomonadota</taxon>
        <taxon>Alphaproteobacteria</taxon>
        <taxon>Hyphomicrobiales</taxon>
        <taxon>Phyllobacteriaceae</taxon>
        <taxon>Mesorhizobium</taxon>
    </lineage>
</organism>
<evidence type="ECO:0000256" key="1">
    <source>
        <dbReference type="SAM" id="SignalP"/>
    </source>
</evidence>
<feature type="chain" id="PRO_5009827154" evidence="1">
    <location>
        <begin position="24"/>
        <end position="335"/>
    </location>
</feature>
<accession>A0A1A5ISA5</accession>
<reference evidence="3" key="1">
    <citation type="submission" date="2016-06" db="EMBL/GenBank/DDBJ databases">
        <title>NZP2037 Pacbio-Illumina hybrid assembly.</title>
        <authorList>
            <person name="Ramsay J.P."/>
        </authorList>
    </citation>
    <scope>NUCLEOTIDE SEQUENCE [LARGE SCALE GENOMIC DNA]</scope>
    <source>
        <strain evidence="3">R7ANS::ICEMlSym2042</strain>
    </source>
</reference>
<evidence type="ECO:0000313" key="3">
    <source>
        <dbReference type="Proteomes" id="UP000093748"/>
    </source>
</evidence>
<dbReference type="Gene3D" id="3.20.20.370">
    <property type="entry name" value="Glycoside hydrolase/deacetylase"/>
    <property type="match status" value="1"/>
</dbReference>
<evidence type="ECO:0000313" key="2">
    <source>
        <dbReference type="EMBL" id="OBP77262.1"/>
    </source>
</evidence>
<protein>
    <submittedName>
        <fullName evidence="2">Polysaccharide deacetylase</fullName>
    </submittedName>
</protein>
<keyword evidence="1" id="KW-0732">Signal</keyword>
<dbReference type="RefSeq" id="WP_032929339.1">
    <property type="nucleotide sequence ID" value="NZ_LZTH01000012.1"/>
</dbReference>
<dbReference type="AlphaFoldDB" id="A0A1A5ISA5"/>
<proteinExistence type="predicted"/>
<dbReference type="OrthoDB" id="438898at2"/>
<dbReference type="EMBL" id="LZTJ01000012">
    <property type="protein sequence ID" value="OBP77262.1"/>
    <property type="molecule type" value="Genomic_DNA"/>
</dbReference>
<dbReference type="GeneID" id="66685309"/>
<feature type="signal peptide" evidence="1">
    <location>
        <begin position="1"/>
        <end position="23"/>
    </location>
</feature>
<dbReference type="SUPFAM" id="SSF88713">
    <property type="entry name" value="Glycoside hydrolase/deacetylase"/>
    <property type="match status" value="1"/>
</dbReference>